<dbReference type="AlphaFoldDB" id="A0A7W8X692"/>
<keyword evidence="2" id="KW-1185">Reference proteome</keyword>
<sequence>MANTSTHMDVLCAEDIDTLRLVFDQFCEAHQRARSDTDMEICANIMVRLYQSGERDLAALTTACENALRRDIAIGA</sequence>
<comment type="caution">
    <text evidence="1">The sequence shown here is derived from an EMBL/GenBank/DDBJ whole genome shotgun (WGS) entry which is preliminary data.</text>
</comment>
<accession>A0A7W8X692</accession>
<dbReference type="Proteomes" id="UP000585507">
    <property type="component" value="Unassembled WGS sequence"/>
</dbReference>
<dbReference type="EMBL" id="JACHBK010000003">
    <property type="protein sequence ID" value="MBB5534980.1"/>
    <property type="molecule type" value="Genomic_DNA"/>
</dbReference>
<name>A0A7W8X692_9HYPH</name>
<protein>
    <submittedName>
        <fullName evidence="1">Uncharacterized protein</fullName>
    </submittedName>
</protein>
<evidence type="ECO:0000313" key="2">
    <source>
        <dbReference type="Proteomes" id="UP000585507"/>
    </source>
</evidence>
<organism evidence="1 2">
    <name type="scientific">Rhizobium giardinii</name>
    <dbReference type="NCBI Taxonomy" id="56731"/>
    <lineage>
        <taxon>Bacteria</taxon>
        <taxon>Pseudomonadati</taxon>
        <taxon>Pseudomonadota</taxon>
        <taxon>Alphaproteobacteria</taxon>
        <taxon>Hyphomicrobiales</taxon>
        <taxon>Rhizobiaceae</taxon>
        <taxon>Rhizobium/Agrobacterium group</taxon>
        <taxon>Rhizobium</taxon>
    </lineage>
</organism>
<reference evidence="1 2" key="1">
    <citation type="submission" date="2020-08" db="EMBL/GenBank/DDBJ databases">
        <title>Genomic Encyclopedia of Type Strains, Phase IV (KMG-V): Genome sequencing to study the core and pangenomes of soil and plant-associated prokaryotes.</title>
        <authorList>
            <person name="Whitman W."/>
        </authorList>
    </citation>
    <scope>NUCLEOTIDE SEQUENCE [LARGE SCALE GENOMIC DNA]</scope>
    <source>
        <strain evidence="1 2">SEMIA 4084</strain>
    </source>
</reference>
<dbReference type="RefSeq" id="WP_018324447.1">
    <property type="nucleotide sequence ID" value="NZ_JACHBK010000003.1"/>
</dbReference>
<proteinExistence type="predicted"/>
<evidence type="ECO:0000313" key="1">
    <source>
        <dbReference type="EMBL" id="MBB5534980.1"/>
    </source>
</evidence>
<gene>
    <name evidence="1" type="ORF">GGD55_001663</name>
</gene>